<dbReference type="EMBL" id="MU167208">
    <property type="protein sequence ID" value="KAG0152284.1"/>
    <property type="molecule type" value="Genomic_DNA"/>
</dbReference>
<proteinExistence type="predicted"/>
<comment type="caution">
    <text evidence="2">The sequence shown here is derived from an EMBL/GenBank/DDBJ whole genome shotgun (WGS) entry which is preliminary data.</text>
</comment>
<feature type="region of interest" description="Disordered" evidence="1">
    <location>
        <begin position="91"/>
        <end position="111"/>
    </location>
</feature>
<reference evidence="2" key="1">
    <citation type="submission" date="2013-11" db="EMBL/GenBank/DDBJ databases">
        <title>Genome sequence of the fusiform rust pathogen reveals effectors for host alternation and coevolution with pine.</title>
        <authorList>
            <consortium name="DOE Joint Genome Institute"/>
            <person name="Smith K."/>
            <person name="Pendleton A."/>
            <person name="Kubisiak T."/>
            <person name="Anderson C."/>
            <person name="Salamov A."/>
            <person name="Aerts A."/>
            <person name="Riley R."/>
            <person name="Clum A."/>
            <person name="Lindquist E."/>
            <person name="Ence D."/>
            <person name="Campbell M."/>
            <person name="Kronenberg Z."/>
            <person name="Feau N."/>
            <person name="Dhillon B."/>
            <person name="Hamelin R."/>
            <person name="Burleigh J."/>
            <person name="Smith J."/>
            <person name="Yandell M."/>
            <person name="Nelson C."/>
            <person name="Grigoriev I."/>
            <person name="Davis J."/>
        </authorList>
    </citation>
    <scope>NUCLEOTIDE SEQUENCE</scope>
    <source>
        <strain evidence="2">G11</strain>
    </source>
</reference>
<accession>A0A9P6NY47</accession>
<gene>
    <name evidence="2" type="ORF">CROQUDRAFT_85348</name>
</gene>
<evidence type="ECO:0000313" key="3">
    <source>
        <dbReference type="Proteomes" id="UP000886653"/>
    </source>
</evidence>
<sequence length="111" mass="12926">MTIMMEFTEEETWSRPGRRTISDMPSMYSNYQLQSNRKTSGFRVPEELENNIHQLPVQYLTLPTIYATLREPSNHLSTTFNLPVCCRLSTTPSRAPQQRLESDPDRDEQTS</sequence>
<organism evidence="2 3">
    <name type="scientific">Cronartium quercuum f. sp. fusiforme G11</name>
    <dbReference type="NCBI Taxonomy" id="708437"/>
    <lineage>
        <taxon>Eukaryota</taxon>
        <taxon>Fungi</taxon>
        <taxon>Dikarya</taxon>
        <taxon>Basidiomycota</taxon>
        <taxon>Pucciniomycotina</taxon>
        <taxon>Pucciniomycetes</taxon>
        <taxon>Pucciniales</taxon>
        <taxon>Coleosporiaceae</taxon>
        <taxon>Cronartium</taxon>
    </lineage>
</organism>
<evidence type="ECO:0000313" key="2">
    <source>
        <dbReference type="EMBL" id="KAG0152284.1"/>
    </source>
</evidence>
<keyword evidence="3" id="KW-1185">Reference proteome</keyword>
<protein>
    <submittedName>
        <fullName evidence="2">Uncharacterized protein</fullName>
    </submittedName>
</protein>
<feature type="compositionally biased region" description="Basic and acidic residues" evidence="1">
    <location>
        <begin position="100"/>
        <end position="111"/>
    </location>
</feature>
<dbReference type="Proteomes" id="UP000886653">
    <property type="component" value="Unassembled WGS sequence"/>
</dbReference>
<dbReference type="AlphaFoldDB" id="A0A9P6NY47"/>
<evidence type="ECO:0000256" key="1">
    <source>
        <dbReference type="SAM" id="MobiDB-lite"/>
    </source>
</evidence>
<name>A0A9P6NY47_9BASI</name>